<evidence type="ECO:0000313" key="8">
    <source>
        <dbReference type="EMBL" id="MFC4668784.1"/>
    </source>
</evidence>
<evidence type="ECO:0000313" key="9">
    <source>
        <dbReference type="Proteomes" id="UP001595973"/>
    </source>
</evidence>
<dbReference type="PRINTS" id="PR01021">
    <property type="entry name" value="OMPADOMAIN"/>
</dbReference>
<keyword evidence="9" id="KW-1185">Reference proteome</keyword>
<evidence type="ECO:0000259" key="7">
    <source>
        <dbReference type="PROSITE" id="PS51123"/>
    </source>
</evidence>
<name>A0ABV9KFQ1_9RHOB</name>
<dbReference type="InterPro" id="IPR006665">
    <property type="entry name" value="OmpA-like"/>
</dbReference>
<dbReference type="PROSITE" id="PS51123">
    <property type="entry name" value="OMPA_2"/>
    <property type="match status" value="1"/>
</dbReference>
<evidence type="ECO:0000256" key="2">
    <source>
        <dbReference type="ARBA" id="ARBA00023136"/>
    </source>
</evidence>
<dbReference type="EMBL" id="JBHSGI010000005">
    <property type="protein sequence ID" value="MFC4668784.1"/>
    <property type="molecule type" value="Genomic_DNA"/>
</dbReference>
<dbReference type="PANTHER" id="PTHR30329">
    <property type="entry name" value="STATOR ELEMENT OF FLAGELLAR MOTOR COMPLEX"/>
    <property type="match status" value="1"/>
</dbReference>
<feature type="signal peptide" evidence="6">
    <location>
        <begin position="1"/>
        <end position="20"/>
    </location>
</feature>
<keyword evidence="2 4" id="KW-0472">Membrane</keyword>
<comment type="caution">
    <text evidence="8">The sequence shown here is derived from an EMBL/GenBank/DDBJ whole genome shotgun (WGS) entry which is preliminary data.</text>
</comment>
<comment type="subcellular location">
    <subcellularLocation>
        <location evidence="1">Cell outer membrane</location>
    </subcellularLocation>
</comment>
<evidence type="ECO:0000256" key="5">
    <source>
        <dbReference type="SAM" id="MobiDB-lite"/>
    </source>
</evidence>
<proteinExistence type="predicted"/>
<feature type="domain" description="OmpA-like" evidence="7">
    <location>
        <begin position="187"/>
        <end position="305"/>
    </location>
</feature>
<dbReference type="InterPro" id="IPR006664">
    <property type="entry name" value="OMP_bac"/>
</dbReference>
<dbReference type="CDD" id="cd07185">
    <property type="entry name" value="OmpA_C-like"/>
    <property type="match status" value="1"/>
</dbReference>
<dbReference type="Gene3D" id="3.30.1330.60">
    <property type="entry name" value="OmpA-like domain"/>
    <property type="match status" value="1"/>
</dbReference>
<evidence type="ECO:0000256" key="1">
    <source>
        <dbReference type="ARBA" id="ARBA00004442"/>
    </source>
</evidence>
<reference evidence="9" key="1">
    <citation type="journal article" date="2019" name="Int. J. Syst. Evol. Microbiol.">
        <title>The Global Catalogue of Microorganisms (GCM) 10K type strain sequencing project: providing services to taxonomists for standard genome sequencing and annotation.</title>
        <authorList>
            <consortium name="The Broad Institute Genomics Platform"/>
            <consortium name="The Broad Institute Genome Sequencing Center for Infectious Disease"/>
            <person name="Wu L."/>
            <person name="Ma J."/>
        </authorList>
    </citation>
    <scope>NUCLEOTIDE SEQUENCE [LARGE SCALE GENOMIC DNA]</scope>
    <source>
        <strain evidence="9">CGMCC 4.7283</strain>
    </source>
</reference>
<evidence type="ECO:0000256" key="4">
    <source>
        <dbReference type="PROSITE-ProRule" id="PRU00473"/>
    </source>
</evidence>
<dbReference type="Pfam" id="PF00691">
    <property type="entry name" value="OmpA"/>
    <property type="match status" value="1"/>
</dbReference>
<evidence type="ECO:0000256" key="3">
    <source>
        <dbReference type="ARBA" id="ARBA00023237"/>
    </source>
</evidence>
<dbReference type="SUPFAM" id="SSF103088">
    <property type="entry name" value="OmpA-like"/>
    <property type="match status" value="1"/>
</dbReference>
<sequence length="306" mass="33361">MKLRFAACLVIGLAPLPGAAAELQLAPGARQLTERINPADSYDLPTGPFADGTVPTRHYEGRVERLAWRIDTPGMTTLQLLAPLRAQLEAQGYKIVFECDERSCGGFDFRFRTEVVPAPDMYVDIRNYRFLAATRGETEALSLLVSRSRSAGYVQIVRVNPDPGTEPEATEAPPPEAATPEDLGDRLLAQGHAVLGDLVFDTGADALDPGTYDSLRRLSEFLAAHPDMMVAVVGHTDSIGALDQNISLSKRRAESVRDRLIKTWGVAPERIQAEGMGYLAPIASNLTPEGREENRRVEVILLRQGG</sequence>
<keyword evidence="3" id="KW-0998">Cell outer membrane</keyword>
<accession>A0ABV9KFQ1</accession>
<dbReference type="RefSeq" id="WP_380717132.1">
    <property type="nucleotide sequence ID" value="NZ_JBHSGI010000005.1"/>
</dbReference>
<gene>
    <name evidence="8" type="ORF">ACFO5X_09475</name>
</gene>
<feature type="region of interest" description="Disordered" evidence="5">
    <location>
        <begin position="160"/>
        <end position="179"/>
    </location>
</feature>
<dbReference type="Proteomes" id="UP001595973">
    <property type="component" value="Unassembled WGS sequence"/>
</dbReference>
<keyword evidence="6" id="KW-0732">Signal</keyword>
<protein>
    <submittedName>
        <fullName evidence="8">OmpA family protein</fullName>
    </submittedName>
</protein>
<feature type="chain" id="PRO_5046399193" evidence="6">
    <location>
        <begin position="21"/>
        <end position="306"/>
    </location>
</feature>
<evidence type="ECO:0000256" key="6">
    <source>
        <dbReference type="SAM" id="SignalP"/>
    </source>
</evidence>
<dbReference type="InterPro" id="IPR036737">
    <property type="entry name" value="OmpA-like_sf"/>
</dbReference>
<dbReference type="InterPro" id="IPR050330">
    <property type="entry name" value="Bact_OuterMem_StrucFunc"/>
</dbReference>
<organism evidence="8 9">
    <name type="scientific">Seohaeicola nanhaiensis</name>
    <dbReference type="NCBI Taxonomy" id="1387282"/>
    <lineage>
        <taxon>Bacteria</taxon>
        <taxon>Pseudomonadati</taxon>
        <taxon>Pseudomonadota</taxon>
        <taxon>Alphaproteobacteria</taxon>
        <taxon>Rhodobacterales</taxon>
        <taxon>Roseobacteraceae</taxon>
        <taxon>Seohaeicola</taxon>
    </lineage>
</organism>
<dbReference type="PANTHER" id="PTHR30329:SF21">
    <property type="entry name" value="LIPOPROTEIN YIAD-RELATED"/>
    <property type="match status" value="1"/>
</dbReference>